<dbReference type="AlphaFoldDB" id="A6F5M7"/>
<evidence type="ECO:0000313" key="2">
    <source>
        <dbReference type="Proteomes" id="UP000005856"/>
    </source>
</evidence>
<sequence length="89" mass="10144">MFYLIRIMHGGLFDSFQLNETRYRSPGAKGLSADIFFFKYGSVFTYCTQYRQFFQIIQATGVSICKIVCITDTKTPANVRAFCVQVVAC</sequence>
<dbReference type="EMBL" id="ABCP01000063">
    <property type="protein sequence ID" value="EDM45933.1"/>
    <property type="molecule type" value="Genomic_DNA"/>
</dbReference>
<proteinExistence type="predicted"/>
<dbReference type="Proteomes" id="UP000005856">
    <property type="component" value="Unassembled WGS sequence"/>
</dbReference>
<dbReference type="STRING" id="443152.MDG893_00985"/>
<reference evidence="1 2" key="1">
    <citation type="submission" date="2007-06" db="EMBL/GenBank/DDBJ databases">
        <authorList>
            <person name="Green D."/>
            <person name="Ferriera S."/>
            <person name="Johnson J."/>
            <person name="Kravitz S."/>
            <person name="Beeson K."/>
            <person name="Sutton G."/>
            <person name="Rogers Y.-H."/>
            <person name="Friedman R."/>
            <person name="Frazier M."/>
            <person name="Venter J.C."/>
        </authorList>
    </citation>
    <scope>NUCLEOTIDE SEQUENCE [LARGE SCALE GENOMIC DNA]</scope>
    <source>
        <strain evidence="1 2">DG893</strain>
    </source>
</reference>
<protein>
    <submittedName>
        <fullName evidence="1">Uncharacterized protein</fullName>
    </submittedName>
</protein>
<gene>
    <name evidence="1" type="ORF">MDG893_00985</name>
</gene>
<comment type="caution">
    <text evidence="1">The sequence shown here is derived from an EMBL/GenBank/DDBJ whole genome shotgun (WGS) entry which is preliminary data.</text>
</comment>
<accession>A6F5M7</accession>
<name>A6F5M7_9GAMM</name>
<evidence type="ECO:0000313" key="1">
    <source>
        <dbReference type="EMBL" id="EDM45933.1"/>
    </source>
</evidence>
<keyword evidence="2" id="KW-1185">Reference proteome</keyword>
<organism evidence="1 2">
    <name type="scientific">Marinobacter algicola DG893</name>
    <dbReference type="NCBI Taxonomy" id="443152"/>
    <lineage>
        <taxon>Bacteria</taxon>
        <taxon>Pseudomonadati</taxon>
        <taxon>Pseudomonadota</taxon>
        <taxon>Gammaproteobacteria</taxon>
        <taxon>Pseudomonadales</taxon>
        <taxon>Marinobacteraceae</taxon>
        <taxon>Marinobacter</taxon>
    </lineage>
</organism>